<dbReference type="Gene3D" id="3.40.50.1820">
    <property type="entry name" value="alpha/beta hydrolase"/>
    <property type="match status" value="1"/>
</dbReference>
<dbReference type="AlphaFoldDB" id="A0A161YIT0"/>
<gene>
    <name evidence="1" type="ORF">CLMAG_40530</name>
</gene>
<dbReference type="RefSeq" id="WP_066626412.1">
    <property type="nucleotide sequence ID" value="NZ_FQXL01000008.1"/>
</dbReference>
<keyword evidence="2" id="KW-1185">Reference proteome</keyword>
<protein>
    <submittedName>
        <fullName evidence="1">Alpha/beta hydrolase family protein</fullName>
    </submittedName>
</protein>
<accession>A0A161YIT0</accession>
<dbReference type="EMBL" id="LWAE01000005">
    <property type="protein sequence ID" value="KZL90282.1"/>
    <property type="molecule type" value="Genomic_DNA"/>
</dbReference>
<dbReference type="STRING" id="1121326.CLMAG_40530"/>
<name>A0A161YIT0_9CLOT</name>
<comment type="caution">
    <text evidence="1">The sequence shown here is derived from an EMBL/GenBank/DDBJ whole genome shotgun (WGS) entry which is preliminary data.</text>
</comment>
<proteinExistence type="predicted"/>
<organism evidence="1 2">
    <name type="scientific">Clostridium magnum DSM 2767</name>
    <dbReference type="NCBI Taxonomy" id="1121326"/>
    <lineage>
        <taxon>Bacteria</taxon>
        <taxon>Bacillati</taxon>
        <taxon>Bacillota</taxon>
        <taxon>Clostridia</taxon>
        <taxon>Eubacteriales</taxon>
        <taxon>Clostridiaceae</taxon>
        <taxon>Clostridium</taxon>
    </lineage>
</organism>
<dbReference type="SUPFAM" id="SSF53474">
    <property type="entry name" value="alpha/beta-Hydrolases"/>
    <property type="match status" value="1"/>
</dbReference>
<sequence length="237" mass="27481">MKQNLKIENIPAILWGDKSDKLFVVIHGNMSNKADDAIVVFAEEATAVGYQVLSFDLPEHGDRKDETYACKVQNCVQDLNTIMGYAKSLANSISVFACSMGAYFSLLTYSHEPLQQCLFLSPVVNMERIINNMMTWFNVSENRLEKEKEISTPIGQILYWDYYCYVKEHPIVNWNKPTSILYGAEDNLCEFDVVSDFAKGFDCNLQVMEHGEHYFHTKEQLQFFRLWLKRHIYANEK</sequence>
<dbReference type="OrthoDB" id="358525at2"/>
<evidence type="ECO:0000313" key="1">
    <source>
        <dbReference type="EMBL" id="KZL90282.1"/>
    </source>
</evidence>
<keyword evidence="1" id="KW-0378">Hydrolase</keyword>
<dbReference type="InterPro" id="IPR029058">
    <property type="entry name" value="AB_hydrolase_fold"/>
</dbReference>
<dbReference type="PATRIC" id="fig|1121326.3.peg.4106"/>
<evidence type="ECO:0000313" key="2">
    <source>
        <dbReference type="Proteomes" id="UP000076603"/>
    </source>
</evidence>
<dbReference type="Proteomes" id="UP000076603">
    <property type="component" value="Unassembled WGS sequence"/>
</dbReference>
<reference evidence="1 2" key="1">
    <citation type="submission" date="2016-04" db="EMBL/GenBank/DDBJ databases">
        <title>Genome sequence of Clostridium magnum DSM 2767.</title>
        <authorList>
            <person name="Poehlein A."/>
            <person name="Uhlig R."/>
            <person name="Fischer R."/>
            <person name="Bahl H."/>
            <person name="Daniel R."/>
        </authorList>
    </citation>
    <scope>NUCLEOTIDE SEQUENCE [LARGE SCALE GENOMIC DNA]</scope>
    <source>
        <strain evidence="1 2">DSM 2767</strain>
    </source>
</reference>
<dbReference type="GO" id="GO:0016787">
    <property type="term" value="F:hydrolase activity"/>
    <property type="evidence" value="ECO:0007669"/>
    <property type="project" value="UniProtKB-KW"/>
</dbReference>